<organism evidence="1 2">
    <name type="scientific">Fluviispira sanaruensis</name>
    <dbReference type="NCBI Taxonomy" id="2493639"/>
    <lineage>
        <taxon>Bacteria</taxon>
        <taxon>Pseudomonadati</taxon>
        <taxon>Bdellovibrionota</taxon>
        <taxon>Oligoflexia</taxon>
        <taxon>Silvanigrellales</taxon>
        <taxon>Silvanigrellaceae</taxon>
        <taxon>Fluviispira</taxon>
    </lineage>
</organism>
<proteinExistence type="predicted"/>
<keyword evidence="2" id="KW-1185">Reference proteome</keyword>
<dbReference type="Proteomes" id="UP000291236">
    <property type="component" value="Chromosome"/>
</dbReference>
<dbReference type="EMBL" id="AP019368">
    <property type="protein sequence ID" value="BBH51933.1"/>
    <property type="molecule type" value="Genomic_DNA"/>
</dbReference>
<accession>A0A4P2VGE7</accession>
<gene>
    <name evidence="1" type="ORF">JCM31447_03620</name>
</gene>
<reference evidence="1 2" key="1">
    <citation type="submission" date="2018-12" db="EMBL/GenBank/DDBJ databases">
        <title>Rubrispira sanarue gen. nov., sp., nov., a member of the order Silvanigrellales, isolated from a brackish lake in Hamamatsu Japan.</title>
        <authorList>
            <person name="Maejima Y."/>
            <person name="Iino T."/>
            <person name="Muraguchi Y."/>
            <person name="Fukuda K."/>
            <person name="Nojiri H."/>
            <person name="Ohkuma M."/>
            <person name="Moriuchi R."/>
            <person name="Dohra H."/>
            <person name="Kimbara K."/>
            <person name="Shintani M."/>
        </authorList>
    </citation>
    <scope>NUCLEOTIDE SEQUENCE [LARGE SCALE GENOMIC DNA]</scope>
    <source>
        <strain evidence="1 2">RF1110005</strain>
    </source>
</reference>
<evidence type="ECO:0008006" key="3">
    <source>
        <dbReference type="Google" id="ProtNLM"/>
    </source>
</evidence>
<dbReference type="KEGG" id="sbf:JCM31447_03620"/>
<dbReference type="AlphaFoldDB" id="A0A4P2VGE7"/>
<protein>
    <recommendedName>
        <fullName evidence="3">PilZ domain-containing protein</fullName>
    </recommendedName>
</protein>
<dbReference type="RefSeq" id="WP_130605936.1">
    <property type="nucleotide sequence ID" value="NZ_AP019368.1"/>
</dbReference>
<name>A0A4P2VGE7_FLUSA</name>
<evidence type="ECO:0000313" key="2">
    <source>
        <dbReference type="Proteomes" id="UP000291236"/>
    </source>
</evidence>
<evidence type="ECO:0000313" key="1">
    <source>
        <dbReference type="EMBL" id="BBH51933.1"/>
    </source>
</evidence>
<sequence>MQKNLTIEDIEEINQAGASAQIQPTPFDLRLITKKIPIRFCEYKISNLPNKMLNSETVGISNKGVLFLSTTEFKKQSLLRVWVEIPDYWSRKSRKVEYRHTEAPTYFQILTRVLSVEEFLKRGTKYQTLCEVLSIDPIDESVLEDYLNNSGVIQK</sequence>
<dbReference type="OrthoDB" id="5294283at2"/>